<feature type="domain" description="U3 small nucleolar RNA-associated protein 6 N-terminal" evidence="5">
    <location>
        <begin position="10"/>
        <end position="85"/>
    </location>
</feature>
<keyword evidence="3" id="KW-0677">Repeat</keyword>
<dbReference type="GO" id="GO:0000462">
    <property type="term" value="P:maturation of SSU-rRNA from tricistronic rRNA transcript (SSU-rRNA, 5.8S rRNA, LSU-rRNA)"/>
    <property type="evidence" value="ECO:0007669"/>
    <property type="project" value="InterPro"/>
</dbReference>
<sequence length="736" mass="86334">MGEIVTRLVERSSIQLYEYYNFNLISKSELNSIINRRKHFEQKLLRKDIRPFDFQKYIQYESTLQFLLRRRFHTFQSMKSSRKTRQLRPALISKFEGRLRRDLIRLYYRSIKRFPCELELWVEFVLYMIKQNENHHKRSIHELFSNIISRANQYGILWVMMISYYNDHIHDTHVARTLSHNALRFIPNSPLIWKSYFNLELNHLLKLSTRNSTLFSSAIVTVDHAAKPLSNSDNPLRDDKPLSLAEEHDGFWGGGVVLMVFEEVMENVVKMWGFCGVESYVRNGIEIGMDKDMSKCEYVVSFLSDVVDKCENLPDHLVLEMKNRVWNFIENEIGDKRNEHQHDISQSLTMYMNCEHEIMKKRGNQSEFQNALLEKWNSVIDLYPCKSIVESFIQCIQKNPQDFNGISTADIVQQAKFKHGIQNIQVSTHSAVKTTFQEQNGEFVKNLEQKSVMELKESVKMNLNLILIRLNSSGTSSCALNFIKTWKFMTFDSVIEFMMKSSEEQRGILTECDCSVGENSDFSENLSCILVSMWINTALIGKLKEKRQKSERSSGSLLGEDEELEEEQSMSEVVRHGVETLCMEMVRKCDKSEDFRSELVVVLMKMWIGFEFVSCLREECVEEKSIVRKLCGKLLSVLEVVLCERLKHELIGYLIDFETKNDRNEWNLYGRVLCNRLVALYNGQNMDTWMKYYRVECSLKNYTHAQVVYTNAIRTLIDSEHFTQRIALFSLQPTLS</sequence>
<proteinExistence type="predicted"/>
<evidence type="ECO:0000259" key="5">
    <source>
        <dbReference type="Pfam" id="PF08640"/>
    </source>
</evidence>
<reference evidence="6" key="1">
    <citation type="submission" date="2021-01" db="EMBL/GenBank/DDBJ databases">
        <authorList>
            <person name="Corre E."/>
            <person name="Pelletier E."/>
            <person name="Niang G."/>
            <person name="Scheremetjew M."/>
            <person name="Finn R."/>
            <person name="Kale V."/>
            <person name="Holt S."/>
            <person name="Cochrane G."/>
            <person name="Meng A."/>
            <person name="Brown T."/>
            <person name="Cohen L."/>
        </authorList>
    </citation>
    <scope>NUCLEOTIDE SEQUENCE</scope>
    <source>
        <strain evidence="6">CCMP3278</strain>
    </source>
</reference>
<evidence type="ECO:0000313" key="6">
    <source>
        <dbReference type="EMBL" id="CAD8820704.1"/>
    </source>
</evidence>
<evidence type="ECO:0000256" key="2">
    <source>
        <dbReference type="ARBA" id="ARBA00022552"/>
    </source>
</evidence>
<dbReference type="PANTHER" id="PTHR23271:SF1">
    <property type="entry name" value="U3 SMALL NUCLEOLAR RNA-ASSOCIATED PROTEIN 6 HOMOLOG"/>
    <property type="match status" value="1"/>
</dbReference>
<dbReference type="GO" id="GO:0034388">
    <property type="term" value="C:Pwp2p-containing subcomplex of 90S preribosome"/>
    <property type="evidence" value="ECO:0007669"/>
    <property type="project" value="TreeGrafter"/>
</dbReference>
<dbReference type="EMBL" id="HBFP01007117">
    <property type="protein sequence ID" value="CAD8820704.1"/>
    <property type="molecule type" value="Transcribed_RNA"/>
</dbReference>
<evidence type="ECO:0000256" key="3">
    <source>
        <dbReference type="ARBA" id="ARBA00022737"/>
    </source>
</evidence>
<dbReference type="InterPro" id="IPR013949">
    <property type="entry name" value="Utp6"/>
</dbReference>
<accession>A0A7S0ZG44</accession>
<dbReference type="Pfam" id="PF08640">
    <property type="entry name" value="U3_assoc_6"/>
    <property type="match status" value="1"/>
</dbReference>
<protein>
    <recommendedName>
        <fullName evidence="5">U3 small nucleolar RNA-associated protein 6 N-terminal domain-containing protein</fullName>
    </recommendedName>
</protein>
<evidence type="ECO:0000256" key="4">
    <source>
        <dbReference type="ARBA" id="ARBA00023242"/>
    </source>
</evidence>
<dbReference type="AlphaFoldDB" id="A0A7S0ZG44"/>
<keyword evidence="4" id="KW-0539">Nucleus</keyword>
<gene>
    <name evidence="6" type="ORF">TOLI1172_LOCUS5098</name>
</gene>
<dbReference type="GO" id="GO:0030515">
    <property type="term" value="F:snoRNA binding"/>
    <property type="evidence" value="ECO:0007669"/>
    <property type="project" value="InterPro"/>
</dbReference>
<dbReference type="PANTHER" id="PTHR23271">
    <property type="entry name" value="HEPATOCELLULAR CARCINOMA-ASSOCIATED ANTIGEN 66"/>
    <property type="match status" value="1"/>
</dbReference>
<organism evidence="6">
    <name type="scientific">Timspurckia oligopyrenoides</name>
    <dbReference type="NCBI Taxonomy" id="708627"/>
    <lineage>
        <taxon>Eukaryota</taxon>
        <taxon>Rhodophyta</taxon>
        <taxon>Bangiophyceae</taxon>
        <taxon>Porphyridiales</taxon>
        <taxon>Porphyridiaceae</taxon>
        <taxon>Timspurckia</taxon>
    </lineage>
</organism>
<dbReference type="GO" id="GO:0032040">
    <property type="term" value="C:small-subunit processome"/>
    <property type="evidence" value="ECO:0007669"/>
    <property type="project" value="TreeGrafter"/>
</dbReference>
<comment type="subcellular location">
    <subcellularLocation>
        <location evidence="1">Nucleus</location>
        <location evidence="1">Nucleolus</location>
    </subcellularLocation>
</comment>
<name>A0A7S0ZG44_9RHOD</name>
<dbReference type="InterPro" id="IPR055347">
    <property type="entry name" value="UTP6_N"/>
</dbReference>
<keyword evidence="2" id="KW-0698">rRNA processing</keyword>
<evidence type="ECO:0000256" key="1">
    <source>
        <dbReference type="ARBA" id="ARBA00004604"/>
    </source>
</evidence>